<feature type="compositionally biased region" description="Low complexity" evidence="4">
    <location>
        <begin position="41"/>
        <end position="52"/>
    </location>
</feature>
<feature type="domain" description="CzcB-like barrel-sandwich hybrid" evidence="7">
    <location>
        <begin position="127"/>
        <end position="275"/>
    </location>
</feature>
<evidence type="ECO:0000259" key="6">
    <source>
        <dbReference type="Pfam" id="PF25954"/>
    </source>
</evidence>
<dbReference type="InterPro" id="IPR058649">
    <property type="entry name" value="CzcB_C"/>
</dbReference>
<dbReference type="InterPro" id="IPR051909">
    <property type="entry name" value="MFP_Cation_Efflux"/>
</dbReference>
<dbReference type="Pfam" id="PF25973">
    <property type="entry name" value="BSH_CzcB"/>
    <property type="match status" value="1"/>
</dbReference>
<dbReference type="PANTHER" id="PTHR30097:SF4">
    <property type="entry name" value="SLR6042 PROTEIN"/>
    <property type="match status" value="1"/>
</dbReference>
<feature type="domain" description="CzcB-like alpha-helical hairpin" evidence="5">
    <location>
        <begin position="166"/>
        <end position="225"/>
    </location>
</feature>
<evidence type="ECO:0000259" key="8">
    <source>
        <dbReference type="Pfam" id="PF25975"/>
    </source>
</evidence>
<feature type="coiled-coil region" evidence="3">
    <location>
        <begin position="202"/>
        <end position="229"/>
    </location>
</feature>
<dbReference type="SUPFAM" id="SSF111369">
    <property type="entry name" value="HlyD-like secretion proteins"/>
    <property type="match status" value="1"/>
</dbReference>
<dbReference type="Gene3D" id="1.10.287.470">
    <property type="entry name" value="Helix hairpin bin"/>
    <property type="match status" value="1"/>
</dbReference>
<evidence type="ECO:0000313" key="10">
    <source>
        <dbReference type="Proteomes" id="UP000366065"/>
    </source>
</evidence>
<dbReference type="Pfam" id="PF25893">
    <property type="entry name" value="HH_CzcB"/>
    <property type="match status" value="1"/>
</dbReference>
<dbReference type="NCBIfam" id="TIGR01730">
    <property type="entry name" value="RND_mfp"/>
    <property type="match status" value="1"/>
</dbReference>
<feature type="region of interest" description="Disordered" evidence="4">
    <location>
        <begin position="41"/>
        <end position="85"/>
    </location>
</feature>
<dbReference type="InterPro" id="IPR058647">
    <property type="entry name" value="BSH_CzcB-like"/>
</dbReference>
<feature type="domain" description="CusB-like beta-barrel" evidence="6">
    <location>
        <begin position="279"/>
        <end position="354"/>
    </location>
</feature>
<evidence type="ECO:0000256" key="2">
    <source>
        <dbReference type="ARBA" id="ARBA00022448"/>
    </source>
</evidence>
<dbReference type="InterPro" id="IPR058648">
    <property type="entry name" value="HH_CzcB-like"/>
</dbReference>
<evidence type="ECO:0000313" key="9">
    <source>
        <dbReference type="EMBL" id="VVD66029.1"/>
    </source>
</evidence>
<evidence type="ECO:0000259" key="7">
    <source>
        <dbReference type="Pfam" id="PF25973"/>
    </source>
</evidence>
<dbReference type="Gene3D" id="2.40.30.170">
    <property type="match status" value="1"/>
</dbReference>
<dbReference type="PANTHER" id="PTHR30097">
    <property type="entry name" value="CATION EFFLUX SYSTEM PROTEIN CUSB"/>
    <property type="match status" value="1"/>
</dbReference>
<protein>
    <submittedName>
        <fullName evidence="9">Efflux transporter periplasmic adaptor subunit</fullName>
    </submittedName>
</protein>
<accession>A0ABY6VMP6</accession>
<feature type="domain" description="CzcB-like C-terminal circularly permuted SH3-like" evidence="8">
    <location>
        <begin position="360"/>
        <end position="420"/>
    </location>
</feature>
<evidence type="ECO:0000256" key="4">
    <source>
        <dbReference type="SAM" id="MobiDB-lite"/>
    </source>
</evidence>
<dbReference type="Gene3D" id="2.40.420.20">
    <property type="match status" value="1"/>
</dbReference>
<dbReference type="EMBL" id="CABPRV010000001">
    <property type="protein sequence ID" value="VVD66029.1"/>
    <property type="molecule type" value="Genomic_DNA"/>
</dbReference>
<evidence type="ECO:0000259" key="5">
    <source>
        <dbReference type="Pfam" id="PF25893"/>
    </source>
</evidence>
<dbReference type="Proteomes" id="UP000366065">
    <property type="component" value="Unassembled WGS sequence"/>
</dbReference>
<organism evidence="9 10">
    <name type="scientific">Pandoraea capi</name>
    <dbReference type="NCBI Taxonomy" id="2508286"/>
    <lineage>
        <taxon>Bacteria</taxon>
        <taxon>Pseudomonadati</taxon>
        <taxon>Pseudomonadota</taxon>
        <taxon>Betaproteobacteria</taxon>
        <taxon>Burkholderiales</taxon>
        <taxon>Burkholderiaceae</taxon>
        <taxon>Pandoraea</taxon>
    </lineage>
</organism>
<proteinExistence type="inferred from homology"/>
<feature type="compositionally biased region" description="Basic and acidic residues" evidence="4">
    <location>
        <begin position="53"/>
        <end position="85"/>
    </location>
</feature>
<evidence type="ECO:0000256" key="1">
    <source>
        <dbReference type="ARBA" id="ARBA00009477"/>
    </source>
</evidence>
<dbReference type="InterPro" id="IPR058792">
    <property type="entry name" value="Beta-barrel_RND_2"/>
</dbReference>
<keyword evidence="2" id="KW-0813">Transport</keyword>
<dbReference type="InterPro" id="IPR006143">
    <property type="entry name" value="RND_pump_MFP"/>
</dbReference>
<evidence type="ECO:0000256" key="3">
    <source>
        <dbReference type="SAM" id="Coils"/>
    </source>
</evidence>
<gene>
    <name evidence="9" type="ORF">PCA20602_00359</name>
</gene>
<dbReference type="Pfam" id="PF25954">
    <property type="entry name" value="Beta-barrel_RND_2"/>
    <property type="match status" value="1"/>
</dbReference>
<sequence length="432" mass="45100">MQRIRKLQIAGAVVVLIAGAAIGLFAFDRSARAVSASVSAPAGSQSASSGASHAHDGADDGHASDEKGAHGDTARASGEAKDHDDEGLVSLSADQQSAAGIEVRAAGAAQIVESTQLPGEVRFNEDRTAHVVARVAGVVERVNVNLGQQVRRGDVLAVISSTQVSEQRAEWLTAQERRAMALKTFEREKSLWEDKISAEQDFLQAQQALREADIALRNARQKLNALGADKGAGGTDGGGLNRFTLRAPFDGTVVAKHAAMGEAVTEAGDLFTISDLNAVWAEIAVPPQWLGAVRVGTPVEVRATAFDSKATGRVSYVGALLGEQTRTAVARVTLDNPQGVWRPGVFVNVALTTSEVTVPVAVSLDAVQTIGNDTMVFVKSPKGFVATPVQTGRRDGASVEIVKGLSAGTEYAASNSFLLKAELGKSTAEHGH</sequence>
<dbReference type="Gene3D" id="2.40.50.100">
    <property type="match status" value="1"/>
</dbReference>
<name>A0ABY6VMP6_9BURK</name>
<reference evidence="9 10" key="1">
    <citation type="submission" date="2019-08" db="EMBL/GenBank/DDBJ databases">
        <authorList>
            <person name="Peeters C."/>
        </authorList>
    </citation>
    <scope>NUCLEOTIDE SEQUENCE [LARGE SCALE GENOMIC DNA]</scope>
    <source>
        <strain evidence="9 10">LMG 20602</strain>
    </source>
</reference>
<comment type="similarity">
    <text evidence="1">Belongs to the membrane fusion protein (MFP) (TC 8.A.1) family.</text>
</comment>
<keyword evidence="10" id="KW-1185">Reference proteome</keyword>
<dbReference type="Pfam" id="PF25975">
    <property type="entry name" value="CzcB_C"/>
    <property type="match status" value="1"/>
</dbReference>
<comment type="caution">
    <text evidence="9">The sequence shown here is derived from an EMBL/GenBank/DDBJ whole genome shotgun (WGS) entry which is preliminary data.</text>
</comment>
<keyword evidence="3" id="KW-0175">Coiled coil</keyword>
<dbReference type="RefSeq" id="WP_246181973.1">
    <property type="nucleotide sequence ID" value="NZ_CABPRV010000001.1"/>
</dbReference>